<keyword evidence="2" id="KW-0812">Transmembrane</keyword>
<accession>A0A6L2LYI9</accession>
<evidence type="ECO:0000256" key="2">
    <source>
        <dbReference type="SAM" id="Phobius"/>
    </source>
</evidence>
<evidence type="ECO:0000313" key="3">
    <source>
        <dbReference type="EMBL" id="GEU65404.1"/>
    </source>
</evidence>
<feature type="transmembrane region" description="Helical" evidence="2">
    <location>
        <begin position="271"/>
        <end position="295"/>
    </location>
</feature>
<proteinExistence type="predicted"/>
<organism evidence="3">
    <name type="scientific">Tanacetum cinerariifolium</name>
    <name type="common">Dalmatian daisy</name>
    <name type="synonym">Chrysanthemum cinerariifolium</name>
    <dbReference type="NCBI Taxonomy" id="118510"/>
    <lineage>
        <taxon>Eukaryota</taxon>
        <taxon>Viridiplantae</taxon>
        <taxon>Streptophyta</taxon>
        <taxon>Embryophyta</taxon>
        <taxon>Tracheophyta</taxon>
        <taxon>Spermatophyta</taxon>
        <taxon>Magnoliopsida</taxon>
        <taxon>eudicotyledons</taxon>
        <taxon>Gunneridae</taxon>
        <taxon>Pentapetalae</taxon>
        <taxon>asterids</taxon>
        <taxon>campanulids</taxon>
        <taxon>Asterales</taxon>
        <taxon>Asteraceae</taxon>
        <taxon>Asteroideae</taxon>
        <taxon>Anthemideae</taxon>
        <taxon>Anthemidinae</taxon>
        <taxon>Tanacetum</taxon>
    </lineage>
</organism>
<gene>
    <name evidence="3" type="ORF">Tci_037382</name>
</gene>
<name>A0A6L2LYI9_TANCI</name>
<feature type="transmembrane region" description="Helical" evidence="2">
    <location>
        <begin position="176"/>
        <end position="202"/>
    </location>
</feature>
<comment type="caution">
    <text evidence="3">The sequence shown here is derived from an EMBL/GenBank/DDBJ whole genome shotgun (WGS) entry which is preliminary data.</text>
</comment>
<dbReference type="EMBL" id="BKCJ010005193">
    <property type="protein sequence ID" value="GEU65404.1"/>
    <property type="molecule type" value="Genomic_DNA"/>
</dbReference>
<feature type="transmembrane region" description="Helical" evidence="2">
    <location>
        <begin position="214"/>
        <end position="232"/>
    </location>
</feature>
<keyword evidence="2" id="KW-1133">Transmembrane helix</keyword>
<sequence length="537" mass="59184">MSIFAVIFQLAENASIKFKDLLKGYAGGDVFDLIGDVDPTNEDGDIRMGDSTGISASLDGEIFSEEKKCQESNIGDSDNTGDGGHHKKVRRIVRLKDLLVKSSKKLEEVFLGAWATGAAPRNNSIWNSTWRTGVGEVVSSVIGGILSIEARDMDTKLLSAPESNNTLTRYMTNYQYWLLIAPSGWSFVFAVPSQMTHLVAIITLDSARSCMMQGLFLTQGTVSSIPIVLSWGGSIRPEGFWPSILLLMVIIVTVAIVVVVVLVIIDTIIGIVVVGVPSIIKLAFVITGGLIGLFYSNRVVGRRHHSVNNPVTATTTSSLEAEQDSGNIDKTQSKATPNESSSSGITSGCGPRCQEAIRDTIAQTRFENVSVLSNDSLLARGNTLQSDEDRQKLNELIELCTNLQSRVLDLEKKKTTQGLEITSLKRRVKKVEKKQRSRTHKLKRLYKVGLTARLDSFEYEQSLGEDASKQGRKINDIDADEDITLVNDQYDAEMFDVNDLHVKRCLLKKKLTIKRLVLLVKLMLLALQQLLVLLQQL</sequence>
<reference evidence="3" key="1">
    <citation type="journal article" date="2019" name="Sci. Rep.">
        <title>Draft genome of Tanacetum cinerariifolium, the natural source of mosquito coil.</title>
        <authorList>
            <person name="Yamashiro T."/>
            <person name="Shiraishi A."/>
            <person name="Satake H."/>
            <person name="Nakayama K."/>
        </authorList>
    </citation>
    <scope>NUCLEOTIDE SEQUENCE</scope>
</reference>
<dbReference type="AlphaFoldDB" id="A0A6L2LYI9"/>
<evidence type="ECO:0008006" key="4">
    <source>
        <dbReference type="Google" id="ProtNLM"/>
    </source>
</evidence>
<feature type="transmembrane region" description="Helical" evidence="2">
    <location>
        <begin position="244"/>
        <end position="265"/>
    </location>
</feature>
<feature type="compositionally biased region" description="Polar residues" evidence="1">
    <location>
        <begin position="310"/>
        <end position="346"/>
    </location>
</feature>
<keyword evidence="2" id="KW-0472">Membrane</keyword>
<protein>
    <recommendedName>
        <fullName evidence="4">Transmembrane protein</fullName>
    </recommendedName>
</protein>
<evidence type="ECO:0000256" key="1">
    <source>
        <dbReference type="SAM" id="MobiDB-lite"/>
    </source>
</evidence>
<feature type="region of interest" description="Disordered" evidence="1">
    <location>
        <begin position="310"/>
        <end position="351"/>
    </location>
</feature>